<dbReference type="EMBL" id="CACVBS010000053">
    <property type="protein sequence ID" value="CAA7266172.1"/>
    <property type="molecule type" value="Genomic_DNA"/>
</dbReference>
<dbReference type="PROSITE" id="PS50865">
    <property type="entry name" value="ZF_MYND_2"/>
    <property type="match status" value="1"/>
</dbReference>
<protein>
    <recommendedName>
        <fullName evidence="5">MYND-type domain-containing protein</fullName>
    </recommendedName>
</protein>
<dbReference type="Pfam" id="PF01753">
    <property type="entry name" value="zf-MYND"/>
    <property type="match status" value="1"/>
</dbReference>
<sequence>MLTRGDVGAIPDASLALKALTAFLQQKNSGTARREALDIIVDSWEDELWPWIECIRRRALNVKTPLVGFPDDARREYMDNIVEALYYYRFYEPLFKKVKDTDGLAPLLISLWYLEAVDPELDPYALVDNPPDYENDLDMRFPPDFLSSSLLQNYLLFYTVEIDPLWAPDFLKVCDGDPLRVGEVTMIHLRRSIKYLPEGSEYLKRLYDDIHVLGVLSDYDPFENALVAHNGPIWATKALIEVVKLEMPKKFDEVQAIHRCVMCIIFYLHPSLDGTDGILWTMRAVEAGLIPALLRCDRFMEGIGESEAPLMLFQKHLPKELIFVTVARALASSFKVHASEISMLEGKMNKRASLWRGWIEFKEVAKERLSLFGSIVNSAAACSNKKCSKKNTTLTFKPCEGCYVLSYCSDACQKISWEDGHKSHCQCKQWEQRRLNGQSAPFPDSHIKHSIKVFNHDRRTRADLILSSWKRDLARNTSPSPGRPVLVLDYNTYPPQLSTGFTSTYKPKDYDQLEATRKWWDELVAIKASSFNKELAEDFEDFGLAVAGFHVSEPEVQYITDFMVPKKEDRESQAPLIEKLAKVLEA</sequence>
<comment type="caution">
    <text evidence="6">The sequence shown here is derived from an EMBL/GenBank/DDBJ whole genome shotgun (WGS) entry which is preliminary data.</text>
</comment>
<gene>
    <name evidence="6" type="ORF">AAE3_LOCUS8501</name>
</gene>
<evidence type="ECO:0000256" key="1">
    <source>
        <dbReference type="ARBA" id="ARBA00022723"/>
    </source>
</evidence>
<evidence type="ECO:0000256" key="2">
    <source>
        <dbReference type="ARBA" id="ARBA00022771"/>
    </source>
</evidence>
<dbReference type="AlphaFoldDB" id="A0A8S0X3P7"/>
<dbReference type="Proteomes" id="UP000467700">
    <property type="component" value="Unassembled WGS sequence"/>
</dbReference>
<dbReference type="OrthoDB" id="432970at2759"/>
<dbReference type="InterPro" id="IPR002893">
    <property type="entry name" value="Znf_MYND"/>
</dbReference>
<evidence type="ECO:0000256" key="4">
    <source>
        <dbReference type="PROSITE-ProRule" id="PRU00134"/>
    </source>
</evidence>
<keyword evidence="3" id="KW-0862">Zinc</keyword>
<evidence type="ECO:0000313" key="6">
    <source>
        <dbReference type="EMBL" id="CAA7266172.1"/>
    </source>
</evidence>
<keyword evidence="2 4" id="KW-0863">Zinc-finger</keyword>
<evidence type="ECO:0000256" key="3">
    <source>
        <dbReference type="ARBA" id="ARBA00022833"/>
    </source>
</evidence>
<keyword evidence="7" id="KW-1185">Reference proteome</keyword>
<accession>A0A8S0X3P7</accession>
<reference evidence="6 7" key="1">
    <citation type="submission" date="2020-01" db="EMBL/GenBank/DDBJ databases">
        <authorList>
            <person name="Gupta K D."/>
        </authorList>
    </citation>
    <scope>NUCLEOTIDE SEQUENCE [LARGE SCALE GENOMIC DNA]</scope>
</reference>
<evidence type="ECO:0000313" key="7">
    <source>
        <dbReference type="Proteomes" id="UP000467700"/>
    </source>
</evidence>
<proteinExistence type="predicted"/>
<evidence type="ECO:0000259" key="5">
    <source>
        <dbReference type="PROSITE" id="PS50865"/>
    </source>
</evidence>
<feature type="domain" description="MYND-type" evidence="5">
    <location>
        <begin position="384"/>
        <end position="425"/>
    </location>
</feature>
<keyword evidence="1" id="KW-0479">Metal-binding</keyword>
<dbReference type="Gene3D" id="6.10.140.2220">
    <property type="match status" value="1"/>
</dbReference>
<dbReference type="SUPFAM" id="SSF144232">
    <property type="entry name" value="HIT/MYND zinc finger-like"/>
    <property type="match status" value="1"/>
</dbReference>
<dbReference type="GO" id="GO:0008270">
    <property type="term" value="F:zinc ion binding"/>
    <property type="evidence" value="ECO:0007669"/>
    <property type="project" value="UniProtKB-KW"/>
</dbReference>
<organism evidence="6 7">
    <name type="scientific">Cyclocybe aegerita</name>
    <name type="common">Black poplar mushroom</name>
    <name type="synonym">Agrocybe aegerita</name>
    <dbReference type="NCBI Taxonomy" id="1973307"/>
    <lineage>
        <taxon>Eukaryota</taxon>
        <taxon>Fungi</taxon>
        <taxon>Dikarya</taxon>
        <taxon>Basidiomycota</taxon>
        <taxon>Agaricomycotina</taxon>
        <taxon>Agaricomycetes</taxon>
        <taxon>Agaricomycetidae</taxon>
        <taxon>Agaricales</taxon>
        <taxon>Agaricineae</taxon>
        <taxon>Bolbitiaceae</taxon>
        <taxon>Cyclocybe</taxon>
    </lineage>
</organism>
<name>A0A8S0X3P7_CYCAE</name>